<dbReference type="Gene3D" id="2.115.10.20">
    <property type="entry name" value="Glycosyl hydrolase domain, family 43"/>
    <property type="match status" value="1"/>
</dbReference>
<evidence type="ECO:0000256" key="4">
    <source>
        <dbReference type="ARBA" id="ARBA00023295"/>
    </source>
</evidence>
<evidence type="ECO:0000256" key="2">
    <source>
        <dbReference type="ARBA" id="ARBA00022729"/>
    </source>
</evidence>
<comment type="similarity">
    <text evidence="1 5">Belongs to the glycosyl hydrolase 43 family.</text>
</comment>
<dbReference type="InterPro" id="IPR006710">
    <property type="entry name" value="Glyco_hydro_43"/>
</dbReference>
<evidence type="ECO:0000256" key="3">
    <source>
        <dbReference type="ARBA" id="ARBA00022801"/>
    </source>
</evidence>
<keyword evidence="3 5" id="KW-0378">Hydrolase</keyword>
<evidence type="ECO:0000256" key="1">
    <source>
        <dbReference type="ARBA" id="ARBA00009865"/>
    </source>
</evidence>
<dbReference type="EMBL" id="JARVKM010000021">
    <property type="protein sequence ID" value="KAK9777539.1"/>
    <property type="molecule type" value="Genomic_DNA"/>
</dbReference>
<evidence type="ECO:0000313" key="6">
    <source>
        <dbReference type="EMBL" id="KAK9777539.1"/>
    </source>
</evidence>
<name>A0ABR2XUN5_9PEZI</name>
<evidence type="ECO:0000256" key="5">
    <source>
        <dbReference type="RuleBase" id="RU361187"/>
    </source>
</evidence>
<protein>
    <recommendedName>
        <fullName evidence="8">Glycoside hydrolase family 43 protein</fullName>
    </recommendedName>
</protein>
<proteinExistence type="inferred from homology"/>
<gene>
    <name evidence="6" type="ORF">SCAR479_05932</name>
</gene>
<comment type="caution">
    <text evidence="6">The sequence shown here is derived from an EMBL/GenBank/DDBJ whole genome shotgun (WGS) entry which is preliminary data.</text>
</comment>
<dbReference type="SUPFAM" id="SSF75005">
    <property type="entry name" value="Arabinanase/levansucrase/invertase"/>
    <property type="match status" value="1"/>
</dbReference>
<evidence type="ECO:0008006" key="8">
    <source>
        <dbReference type="Google" id="ProtNLM"/>
    </source>
</evidence>
<dbReference type="PANTHER" id="PTHR43817:SF1">
    <property type="entry name" value="HYDROLASE, FAMILY 43, PUTATIVE (AFU_ORTHOLOGUE AFUA_3G01660)-RELATED"/>
    <property type="match status" value="1"/>
</dbReference>
<keyword evidence="4 5" id="KW-0326">Glycosidase</keyword>
<reference evidence="6 7" key="1">
    <citation type="submission" date="2024-02" db="EMBL/GenBank/DDBJ databases">
        <title>First draft genome assembly of two strains of Seiridium cardinale.</title>
        <authorList>
            <person name="Emiliani G."/>
            <person name="Scali E."/>
        </authorList>
    </citation>
    <scope>NUCLEOTIDE SEQUENCE [LARGE SCALE GENOMIC DNA]</scope>
    <source>
        <strain evidence="6 7">BM-138-000479</strain>
    </source>
</reference>
<dbReference type="Pfam" id="PF04616">
    <property type="entry name" value="Glyco_hydro_43"/>
    <property type="match status" value="1"/>
</dbReference>
<keyword evidence="2" id="KW-0732">Signal</keyword>
<dbReference type="InterPro" id="IPR023296">
    <property type="entry name" value="Glyco_hydro_beta-prop_sf"/>
</dbReference>
<dbReference type="PANTHER" id="PTHR43817">
    <property type="entry name" value="GLYCOSYL HYDROLASE"/>
    <property type="match status" value="1"/>
</dbReference>
<dbReference type="CDD" id="cd18820">
    <property type="entry name" value="GH43_LbAraf43-like"/>
    <property type="match status" value="1"/>
</dbReference>
<dbReference type="Proteomes" id="UP001465668">
    <property type="component" value="Unassembled WGS sequence"/>
</dbReference>
<keyword evidence="7" id="KW-1185">Reference proteome</keyword>
<evidence type="ECO:0000313" key="7">
    <source>
        <dbReference type="Proteomes" id="UP001465668"/>
    </source>
</evidence>
<accession>A0ABR2XUN5</accession>
<organism evidence="6 7">
    <name type="scientific">Seiridium cardinale</name>
    <dbReference type="NCBI Taxonomy" id="138064"/>
    <lineage>
        <taxon>Eukaryota</taxon>
        <taxon>Fungi</taxon>
        <taxon>Dikarya</taxon>
        <taxon>Ascomycota</taxon>
        <taxon>Pezizomycotina</taxon>
        <taxon>Sordariomycetes</taxon>
        <taxon>Xylariomycetidae</taxon>
        <taxon>Amphisphaeriales</taxon>
        <taxon>Sporocadaceae</taxon>
        <taxon>Seiridium</taxon>
    </lineage>
</organism>
<sequence length="434" mass="49330">MRDSAYIENWLRRDTGSDGLDDLEKAQFWHEVRLLELETRKKKTICRRFRNFIRPPPVPLCPALAMQYDHECLTLTSESTPDPFVVRAHDQYYLTFTRGDKIEIWTAKYLAYFGESARKTVIWRPPPCTEHSADLWAPELHVIGGRWYCYYAAANPARGSGSHRMFVLGGPPADEDPAQGQWEFLGRIHGMPDQWAIDGTILELSGELYLVYSGWPLDDHGHSDLTQQLFILKLDDPTIVGSHPVMISAPEHPWEFTTDDNGAHGINEGPQFLESPSGKWKGIVYSAAGSWTHEYKLAVLHYNGGDPLNPRSWPKSQQPLLQASGHNSGPWGPGHGNFLALGDDMVCVFHATDEQDDGWENRKARCQKVAFTDHGPYMGHYCGHDPLVEQQQQQQHRGVALVDKIRRRLSKQSNEFTSEESQPKSSLRLLIENY</sequence>